<accession>A0A9D4URF2</accession>
<dbReference type="Pfam" id="PF13086">
    <property type="entry name" value="AAA_11"/>
    <property type="match status" value="1"/>
</dbReference>
<evidence type="ECO:0000256" key="9">
    <source>
        <dbReference type="ARBA" id="ARBA00022806"/>
    </source>
</evidence>
<comment type="subcellular location">
    <subcellularLocation>
        <location evidence="2">Cytoplasm</location>
    </subcellularLocation>
    <subcellularLocation>
        <location evidence="1">Nucleus</location>
    </subcellularLocation>
</comment>
<keyword evidence="17" id="KW-1185">Reference proteome</keyword>
<keyword evidence="5" id="KW-0963">Cytoplasm</keyword>
<dbReference type="GO" id="GO:0005694">
    <property type="term" value="C:chromosome"/>
    <property type="evidence" value="ECO:0007669"/>
    <property type="project" value="UniProtKB-ARBA"/>
</dbReference>
<comment type="caution">
    <text evidence="16">The sequence shown here is derived from an EMBL/GenBank/DDBJ whole genome shotgun (WGS) entry which is preliminary data.</text>
</comment>
<dbReference type="GO" id="GO:0003723">
    <property type="term" value="F:RNA binding"/>
    <property type="evidence" value="ECO:0007669"/>
    <property type="project" value="InterPro"/>
</dbReference>
<evidence type="ECO:0000256" key="1">
    <source>
        <dbReference type="ARBA" id="ARBA00004123"/>
    </source>
</evidence>
<name>A0A9D4URF2_ADICA</name>
<keyword evidence="6" id="KW-0150">Chloroplast</keyword>
<dbReference type="PANTHER" id="PTHR43788">
    <property type="entry name" value="DNA2/NAM7 HELICASE FAMILY MEMBER"/>
    <property type="match status" value="1"/>
</dbReference>
<evidence type="ECO:0000256" key="4">
    <source>
        <dbReference type="ARBA" id="ARBA00012551"/>
    </source>
</evidence>
<dbReference type="AlphaFoldDB" id="A0A9D4URF2"/>
<evidence type="ECO:0000313" key="17">
    <source>
        <dbReference type="Proteomes" id="UP000886520"/>
    </source>
</evidence>
<evidence type="ECO:0000259" key="15">
    <source>
        <dbReference type="Pfam" id="PF21138"/>
    </source>
</evidence>
<dbReference type="GO" id="GO:0016787">
    <property type="term" value="F:hydrolase activity"/>
    <property type="evidence" value="ECO:0007669"/>
    <property type="project" value="UniProtKB-KW"/>
</dbReference>
<dbReference type="FunFam" id="3.40.50.300:FF:000326">
    <property type="entry name" value="P-loop containing nucleoside triphosphate hydrolase"/>
    <property type="match status" value="1"/>
</dbReference>
<keyword evidence="6" id="KW-0934">Plastid</keyword>
<protein>
    <recommendedName>
        <fullName evidence="4">DNA helicase</fullName>
        <ecNumber evidence="4">3.6.4.12</ecNumber>
    </recommendedName>
</protein>
<evidence type="ECO:0000256" key="2">
    <source>
        <dbReference type="ARBA" id="ARBA00004496"/>
    </source>
</evidence>
<dbReference type="GO" id="GO:0005737">
    <property type="term" value="C:cytoplasm"/>
    <property type="evidence" value="ECO:0007669"/>
    <property type="project" value="UniProtKB-SubCell"/>
</dbReference>
<dbReference type="EMBL" id="JABFUD020000012">
    <property type="protein sequence ID" value="KAI5072376.1"/>
    <property type="molecule type" value="Genomic_DNA"/>
</dbReference>
<dbReference type="GO" id="GO:0043139">
    <property type="term" value="F:5'-3' DNA helicase activity"/>
    <property type="evidence" value="ECO:0007669"/>
    <property type="project" value="TreeGrafter"/>
</dbReference>
<dbReference type="Gene3D" id="2.40.30.270">
    <property type="match status" value="1"/>
</dbReference>
<dbReference type="Pfam" id="PF21138">
    <property type="entry name" value="SMUBP-2_HCS1_1B"/>
    <property type="match status" value="1"/>
</dbReference>
<dbReference type="Proteomes" id="UP000886520">
    <property type="component" value="Chromosome 12"/>
</dbReference>
<evidence type="ECO:0000256" key="6">
    <source>
        <dbReference type="ARBA" id="ARBA00022528"/>
    </source>
</evidence>
<dbReference type="InterPro" id="IPR027417">
    <property type="entry name" value="P-loop_NTPase"/>
</dbReference>
<keyword evidence="11" id="KW-0539">Nucleus</keyword>
<dbReference type="InterPro" id="IPR047187">
    <property type="entry name" value="SF1_C_Upf1"/>
</dbReference>
<dbReference type="Pfam" id="PF13087">
    <property type="entry name" value="AAA_12"/>
    <property type="match status" value="1"/>
</dbReference>
<feature type="domain" description="DNA2/NAM7 helicase helicase" evidence="13">
    <location>
        <begin position="342"/>
        <end position="558"/>
    </location>
</feature>
<feature type="domain" description="Helicase SMUBP-2/HCS1 1B" evidence="15">
    <location>
        <begin position="88"/>
        <end position="194"/>
    </location>
</feature>
<keyword evidence="7" id="KW-0547">Nucleotide-binding</keyword>
<feature type="domain" description="DNA2/NAM7 helicase-like C-terminal" evidence="14">
    <location>
        <begin position="566"/>
        <end position="761"/>
    </location>
</feature>
<evidence type="ECO:0000256" key="3">
    <source>
        <dbReference type="ARBA" id="ARBA00007913"/>
    </source>
</evidence>
<evidence type="ECO:0000256" key="8">
    <source>
        <dbReference type="ARBA" id="ARBA00022801"/>
    </source>
</evidence>
<dbReference type="GO" id="GO:0005634">
    <property type="term" value="C:nucleus"/>
    <property type="evidence" value="ECO:0007669"/>
    <property type="project" value="UniProtKB-SubCell"/>
</dbReference>
<dbReference type="InterPro" id="IPR048761">
    <property type="entry name" value="SMUBP-2_HCS1_1B"/>
</dbReference>
<dbReference type="GO" id="GO:0005524">
    <property type="term" value="F:ATP binding"/>
    <property type="evidence" value="ECO:0007669"/>
    <property type="project" value="UniProtKB-KW"/>
</dbReference>
<dbReference type="InterPro" id="IPR041677">
    <property type="entry name" value="DNA2/NAM7_AAA_11"/>
</dbReference>
<evidence type="ECO:0000256" key="10">
    <source>
        <dbReference type="ARBA" id="ARBA00022840"/>
    </source>
</evidence>
<evidence type="ECO:0000259" key="13">
    <source>
        <dbReference type="Pfam" id="PF13086"/>
    </source>
</evidence>
<evidence type="ECO:0000256" key="7">
    <source>
        <dbReference type="ARBA" id="ARBA00022741"/>
    </source>
</evidence>
<evidence type="ECO:0000259" key="14">
    <source>
        <dbReference type="Pfam" id="PF13087"/>
    </source>
</evidence>
<reference evidence="16" key="1">
    <citation type="submission" date="2021-01" db="EMBL/GenBank/DDBJ databases">
        <title>Adiantum capillus-veneris genome.</title>
        <authorList>
            <person name="Fang Y."/>
            <person name="Liao Q."/>
        </authorList>
    </citation>
    <scope>NUCLEOTIDE SEQUENCE</scope>
    <source>
        <strain evidence="16">H3</strain>
        <tissue evidence="16">Leaf</tissue>
    </source>
</reference>
<dbReference type="InterPro" id="IPR041679">
    <property type="entry name" value="DNA2/NAM7-like_C"/>
</dbReference>
<keyword evidence="9" id="KW-0347">Helicase</keyword>
<keyword evidence="10" id="KW-0067">ATP-binding</keyword>
<comment type="similarity">
    <text evidence="3">Belongs to the DNA2/NAM7 helicase family.</text>
</comment>
<proteinExistence type="inferred from homology"/>
<dbReference type="OrthoDB" id="6513042at2759"/>
<dbReference type="PANTHER" id="PTHR43788:SF8">
    <property type="entry name" value="DNA-BINDING PROTEIN SMUBP-2"/>
    <property type="match status" value="1"/>
</dbReference>
<sequence>MASSSASLAQPALRGRFGCPLLLRVAGCKQEQVCFRSTGIRCKHKRSSSEESELISRAEGKSSRQRSRKHQLKYQSLASYRSRFALALNAELNAEQQEIKERLKQWPKQKLEEEGVALFDLYVQHEGRLYRDQLLKFFTRLGDGMLPSHNQFSQGDIVVMSRNHPLAEDESVVEGVVVERARRFIILAIPVSQSKAIGIHGRWRLDLYANRVAYERCMSAVDTFASPFVQQHAAVCHLEITENVRKSIFGWPLEDGFKFGEGASAIRGLLMKFQELSMDTSVKDEKNSSEDDDETWISNVSWDTKLLEQLKAMRCPPSPLGGKNLGNAKGQVRAYLQSLHEKLNISQKAAIETAALQRVTLWQGPPGTGKTKTLAHLVASLCQRGERVLACADSNVAVDNLVEGLLELGLHVARVGQPVKVKEELRECTIDAQVANHPLVKKALERKNVSIEQMRRSRQINNNKRRVDGVKDSKLLWERAEELEAKAIADVLNRADVVACTCVGAGDEVLLNHSFSVCVIDEATQATEPATLVPILRSGADIVVLVGDPVQLPPTVVSSEAMMAGLDVSLYQRLQEYGLNPCFLDTQYRMHPDIAALPSKLFYSGKLKSYPSPSDRPAPKGLPWPNVSKPILFMDCVEGREESTSESTSWFNHVEATQVVKVLQQLKSGDDIRGWEDIGVIAPYSAQVRLLMDMLFSKGKDKHGNLEVKTVDGFQGREKEVIVLCTVRANSKGELGFVSDPRRMNVALTRAKRGLVVIGNSRTLAFDKNWANWLAQVKKQKLYHVVHSMDDAKI</sequence>
<keyword evidence="8" id="KW-0378">Hydrolase</keyword>
<evidence type="ECO:0000256" key="5">
    <source>
        <dbReference type="ARBA" id="ARBA00022490"/>
    </source>
</evidence>
<dbReference type="Gene3D" id="3.40.50.300">
    <property type="entry name" value="P-loop containing nucleotide triphosphate hydrolases"/>
    <property type="match status" value="2"/>
</dbReference>
<gene>
    <name evidence="16" type="ORF">GOP47_0012482</name>
</gene>
<feature type="region of interest" description="Disordered" evidence="12">
    <location>
        <begin position="51"/>
        <end position="70"/>
    </location>
</feature>
<organism evidence="16 17">
    <name type="scientific">Adiantum capillus-veneris</name>
    <name type="common">Maidenhair fern</name>
    <dbReference type="NCBI Taxonomy" id="13818"/>
    <lineage>
        <taxon>Eukaryota</taxon>
        <taxon>Viridiplantae</taxon>
        <taxon>Streptophyta</taxon>
        <taxon>Embryophyta</taxon>
        <taxon>Tracheophyta</taxon>
        <taxon>Polypodiopsida</taxon>
        <taxon>Polypodiidae</taxon>
        <taxon>Polypodiales</taxon>
        <taxon>Pteridineae</taxon>
        <taxon>Pteridaceae</taxon>
        <taxon>Vittarioideae</taxon>
        <taxon>Adiantum</taxon>
    </lineage>
</organism>
<dbReference type="EC" id="3.6.4.12" evidence="4"/>
<evidence type="ECO:0000256" key="11">
    <source>
        <dbReference type="ARBA" id="ARBA00023242"/>
    </source>
</evidence>
<dbReference type="CDD" id="cd18808">
    <property type="entry name" value="SF1_C_Upf1"/>
    <property type="match status" value="1"/>
</dbReference>
<dbReference type="SUPFAM" id="SSF52540">
    <property type="entry name" value="P-loop containing nucleoside triphosphate hydrolases"/>
    <property type="match status" value="1"/>
</dbReference>
<dbReference type="InterPro" id="IPR050534">
    <property type="entry name" value="Coronavir_polyprotein_1ab"/>
</dbReference>
<evidence type="ECO:0000313" key="16">
    <source>
        <dbReference type="EMBL" id="KAI5072376.1"/>
    </source>
</evidence>
<evidence type="ECO:0000256" key="12">
    <source>
        <dbReference type="SAM" id="MobiDB-lite"/>
    </source>
</evidence>